<proteinExistence type="predicted"/>
<evidence type="ECO:0000313" key="2">
    <source>
        <dbReference type="Proteomes" id="UP001175271"/>
    </source>
</evidence>
<dbReference type="Proteomes" id="UP001175271">
    <property type="component" value="Unassembled WGS sequence"/>
</dbReference>
<accession>A0AA39LYW0</accession>
<comment type="caution">
    <text evidence="1">The sequence shown here is derived from an EMBL/GenBank/DDBJ whole genome shotgun (WGS) entry which is preliminary data.</text>
</comment>
<reference evidence="1" key="1">
    <citation type="submission" date="2023-06" db="EMBL/GenBank/DDBJ databases">
        <title>Genomic analysis of the entomopathogenic nematode Steinernema hermaphroditum.</title>
        <authorList>
            <person name="Schwarz E.M."/>
            <person name="Heppert J.K."/>
            <person name="Baniya A."/>
            <person name="Schwartz H.T."/>
            <person name="Tan C.-H."/>
            <person name="Antoshechkin I."/>
            <person name="Sternberg P.W."/>
            <person name="Goodrich-Blair H."/>
            <person name="Dillman A.R."/>
        </authorList>
    </citation>
    <scope>NUCLEOTIDE SEQUENCE</scope>
    <source>
        <strain evidence="1">PS9179</strain>
        <tissue evidence="1">Whole animal</tissue>
    </source>
</reference>
<name>A0AA39LYW0_9BILA</name>
<gene>
    <name evidence="1" type="ORF">QR680_011543</name>
</gene>
<dbReference type="EMBL" id="JAUCMV010000002">
    <property type="protein sequence ID" value="KAK0414647.1"/>
    <property type="molecule type" value="Genomic_DNA"/>
</dbReference>
<organism evidence="1 2">
    <name type="scientific">Steinernema hermaphroditum</name>
    <dbReference type="NCBI Taxonomy" id="289476"/>
    <lineage>
        <taxon>Eukaryota</taxon>
        <taxon>Metazoa</taxon>
        <taxon>Ecdysozoa</taxon>
        <taxon>Nematoda</taxon>
        <taxon>Chromadorea</taxon>
        <taxon>Rhabditida</taxon>
        <taxon>Tylenchina</taxon>
        <taxon>Panagrolaimomorpha</taxon>
        <taxon>Strongyloidoidea</taxon>
        <taxon>Steinernematidae</taxon>
        <taxon>Steinernema</taxon>
    </lineage>
</organism>
<evidence type="ECO:0000313" key="1">
    <source>
        <dbReference type="EMBL" id="KAK0414647.1"/>
    </source>
</evidence>
<keyword evidence="2" id="KW-1185">Reference proteome</keyword>
<protein>
    <submittedName>
        <fullName evidence="1">Uncharacterized protein</fullName>
    </submittedName>
</protein>
<sequence>MDDVPVIFTDSVVGHIWKNFFCIYKFSKLDSPIWRESFRKFNKNEHSYDFTFAIDASHQWNYRIYSLHDQEEQLLKDVPKVLMKHRRISHLIFDMAAFTTAQTLQRMHRTNIKVATFLVDHLAHQACIPHLVAKENGSYFISEFLSILHRRSYISNLKLSIYHSTVAPMVEDFVLDQIDNHRLQVLKLEGDFSERVAKALPRLLLQQRLQYLHFFANTMTLDLLQEIIDNWIAFGRPANLNMSLSYAFDKMDILKILDLENEPNSYGHFVATKNRESGEVVTAMVAHSIHLSFRKQFRGLPSLLSM</sequence>
<dbReference type="AlphaFoldDB" id="A0AA39LYW0"/>